<protein>
    <recommendedName>
        <fullName evidence="1">DUF4397 domain-containing protein</fullName>
    </recommendedName>
</protein>
<dbReference type="InterPro" id="IPR025510">
    <property type="entry name" value="DUF4397"/>
</dbReference>
<proteinExistence type="predicted"/>
<name>A0A1G9JG57_9FIRM</name>
<evidence type="ECO:0000259" key="1">
    <source>
        <dbReference type="Pfam" id="PF14344"/>
    </source>
</evidence>
<dbReference type="EMBL" id="FNGW01000001">
    <property type="protein sequence ID" value="SDL36559.1"/>
    <property type="molecule type" value="Genomic_DNA"/>
</dbReference>
<dbReference type="Pfam" id="PF14344">
    <property type="entry name" value="DUF4397"/>
    <property type="match status" value="2"/>
</dbReference>
<evidence type="ECO:0000313" key="2">
    <source>
        <dbReference type="EMBL" id="SDL36559.1"/>
    </source>
</evidence>
<dbReference type="Proteomes" id="UP000199068">
    <property type="component" value="Unassembled WGS sequence"/>
</dbReference>
<sequence>MDCMEMPKNGSLVRVFHAAPEAPPVDIYVDDNLTFKNLKFMDITQYVPLEKGEYNIDIYATGTKENPVISQVLEIDDSDIYTVAATGNLDDLSLIVIEDSISQQPFDMYSFFRVVHLSPNAPAVDVLFNDKKAFEDIEFREGSMYQGVSPGQYSIKIALNSDGTVVLPLKVTLKPNRIYTLYVVGNASDLNVIQSVDGNTTVCR</sequence>
<evidence type="ECO:0000313" key="3">
    <source>
        <dbReference type="Proteomes" id="UP000199068"/>
    </source>
</evidence>
<dbReference type="AlphaFoldDB" id="A0A1G9JG57"/>
<accession>A0A1G9JG57</accession>
<gene>
    <name evidence="2" type="ORF">SAMN04515677_101640</name>
</gene>
<keyword evidence="3" id="KW-1185">Reference proteome</keyword>
<feature type="domain" description="DUF4397" evidence="1">
    <location>
        <begin position="11"/>
        <end position="105"/>
    </location>
</feature>
<feature type="domain" description="DUF4397" evidence="1">
    <location>
        <begin position="112"/>
        <end position="197"/>
    </location>
</feature>
<reference evidence="2 3" key="1">
    <citation type="submission" date="2016-10" db="EMBL/GenBank/DDBJ databases">
        <authorList>
            <person name="de Groot N.N."/>
        </authorList>
    </citation>
    <scope>NUCLEOTIDE SEQUENCE [LARGE SCALE GENOMIC DNA]</scope>
    <source>
        <strain evidence="2 3">DSM 797</strain>
    </source>
</reference>
<dbReference type="STRING" id="1121325.SAMN04515677_101640"/>
<organism evidence="2 3">
    <name type="scientific">Romboutsia lituseburensis DSM 797</name>
    <dbReference type="NCBI Taxonomy" id="1121325"/>
    <lineage>
        <taxon>Bacteria</taxon>
        <taxon>Bacillati</taxon>
        <taxon>Bacillota</taxon>
        <taxon>Clostridia</taxon>
        <taxon>Peptostreptococcales</taxon>
        <taxon>Peptostreptococcaceae</taxon>
        <taxon>Romboutsia</taxon>
    </lineage>
</organism>
<dbReference type="RefSeq" id="WP_092722767.1">
    <property type="nucleotide sequence ID" value="NZ_FNGW01000001.1"/>
</dbReference>